<dbReference type="AlphaFoldDB" id="A0A4Y2DJG2"/>
<name>A0A4Y2DJG2_ARAVE</name>
<proteinExistence type="predicted"/>
<keyword evidence="2" id="KW-1185">Reference proteome</keyword>
<protein>
    <submittedName>
        <fullName evidence="1">Uncharacterized protein</fullName>
    </submittedName>
</protein>
<dbReference type="Proteomes" id="UP000499080">
    <property type="component" value="Unassembled WGS sequence"/>
</dbReference>
<organism evidence="1 2">
    <name type="scientific">Araneus ventricosus</name>
    <name type="common">Orbweaver spider</name>
    <name type="synonym">Epeira ventricosa</name>
    <dbReference type="NCBI Taxonomy" id="182803"/>
    <lineage>
        <taxon>Eukaryota</taxon>
        <taxon>Metazoa</taxon>
        <taxon>Ecdysozoa</taxon>
        <taxon>Arthropoda</taxon>
        <taxon>Chelicerata</taxon>
        <taxon>Arachnida</taxon>
        <taxon>Araneae</taxon>
        <taxon>Araneomorphae</taxon>
        <taxon>Entelegynae</taxon>
        <taxon>Araneoidea</taxon>
        <taxon>Araneidae</taxon>
        <taxon>Araneus</taxon>
    </lineage>
</organism>
<evidence type="ECO:0000313" key="1">
    <source>
        <dbReference type="EMBL" id="GBM16841.1"/>
    </source>
</evidence>
<evidence type="ECO:0000313" key="2">
    <source>
        <dbReference type="Proteomes" id="UP000499080"/>
    </source>
</evidence>
<sequence length="89" mass="10567">MIDVLRFAPINLRSPTTFWYHADPYRNFPRHRSGIRSSGRSQIPREKSEELRTIFPHNPLSTVGDPTSFVTKALDRYWSRDQYSVREEK</sequence>
<gene>
    <name evidence="1" type="ORF">AVEN_9419_1</name>
</gene>
<accession>A0A4Y2DJG2</accession>
<comment type="caution">
    <text evidence="1">The sequence shown here is derived from an EMBL/GenBank/DDBJ whole genome shotgun (WGS) entry which is preliminary data.</text>
</comment>
<reference evidence="1 2" key="1">
    <citation type="journal article" date="2019" name="Sci. Rep.">
        <title>Orb-weaving spider Araneus ventricosus genome elucidates the spidroin gene catalogue.</title>
        <authorList>
            <person name="Kono N."/>
            <person name="Nakamura H."/>
            <person name="Ohtoshi R."/>
            <person name="Moran D.A.P."/>
            <person name="Shinohara A."/>
            <person name="Yoshida Y."/>
            <person name="Fujiwara M."/>
            <person name="Mori M."/>
            <person name="Tomita M."/>
            <person name="Arakawa K."/>
        </authorList>
    </citation>
    <scope>NUCLEOTIDE SEQUENCE [LARGE SCALE GENOMIC DNA]</scope>
</reference>
<dbReference type="EMBL" id="BGPR01000379">
    <property type="protein sequence ID" value="GBM16841.1"/>
    <property type="molecule type" value="Genomic_DNA"/>
</dbReference>